<dbReference type="AlphaFoldDB" id="A0A2S8GU61"/>
<reference evidence="4 5" key="1">
    <citation type="submission" date="2018-02" db="EMBL/GenBank/DDBJ databases">
        <title>Comparative genomes isolates from brazilian mangrove.</title>
        <authorList>
            <person name="Araujo J.E."/>
            <person name="Taketani R.G."/>
            <person name="Silva M.C.P."/>
            <person name="Loureco M.V."/>
            <person name="Andreote F.D."/>
        </authorList>
    </citation>
    <scope>NUCLEOTIDE SEQUENCE [LARGE SCALE GENOMIC DNA]</scope>
    <source>
        <strain evidence="2 5">NAP PRIS-MGV</strain>
        <strain evidence="3 4">Nap-Phe MGV</strain>
    </source>
</reference>
<gene>
    <name evidence="3" type="ORF">C5Y93_00805</name>
    <name evidence="2" type="ORF">C5Y98_14555</name>
</gene>
<proteinExistence type="predicted"/>
<evidence type="ECO:0008006" key="6">
    <source>
        <dbReference type="Google" id="ProtNLM"/>
    </source>
</evidence>
<dbReference type="EMBL" id="PUIB01000016">
    <property type="protein sequence ID" value="PQO35168.1"/>
    <property type="molecule type" value="Genomic_DNA"/>
</dbReference>
<dbReference type="PROSITE" id="PS51257">
    <property type="entry name" value="PROKAR_LIPOPROTEIN"/>
    <property type="match status" value="1"/>
</dbReference>
<feature type="chain" id="PRO_5036049906" description="DUF3828 domain-containing protein" evidence="1">
    <location>
        <begin position="22"/>
        <end position="166"/>
    </location>
</feature>
<evidence type="ECO:0000313" key="3">
    <source>
        <dbReference type="EMBL" id="PQO47959.1"/>
    </source>
</evidence>
<organism evidence="3 4">
    <name type="scientific">Blastopirellula marina</name>
    <dbReference type="NCBI Taxonomy" id="124"/>
    <lineage>
        <taxon>Bacteria</taxon>
        <taxon>Pseudomonadati</taxon>
        <taxon>Planctomycetota</taxon>
        <taxon>Planctomycetia</taxon>
        <taxon>Pirellulales</taxon>
        <taxon>Pirellulaceae</taxon>
        <taxon>Blastopirellula</taxon>
    </lineage>
</organism>
<feature type="signal peptide" evidence="1">
    <location>
        <begin position="1"/>
        <end position="21"/>
    </location>
</feature>
<dbReference type="OrthoDB" id="9873655at2"/>
<name>A0A2S8GU61_9BACT</name>
<evidence type="ECO:0000313" key="4">
    <source>
        <dbReference type="Proteomes" id="UP000237819"/>
    </source>
</evidence>
<comment type="caution">
    <text evidence="3">The sequence shown here is derived from an EMBL/GenBank/DDBJ whole genome shotgun (WGS) entry which is preliminary data.</text>
</comment>
<evidence type="ECO:0000313" key="5">
    <source>
        <dbReference type="Proteomes" id="UP000239388"/>
    </source>
</evidence>
<sequence>MFRVICLLTLVGFLSGCSVDAVLDNLADEPQLSPEVRKKIDTLSNDLHAALKSKDWAAVAALYWSGAKMTPEKAQEAYESHLAEAGPLEVSDIYYYEYDTSDLLDELSAEELKAVGAPEEMWRGYAEISYGSDDFENGLEVMLEVGEEDGKYVILDLYDIYGFDDR</sequence>
<keyword evidence="1" id="KW-0732">Signal</keyword>
<dbReference type="Proteomes" id="UP000239388">
    <property type="component" value="Unassembled WGS sequence"/>
</dbReference>
<accession>A0A2S8GU61</accession>
<dbReference type="Proteomes" id="UP000237819">
    <property type="component" value="Unassembled WGS sequence"/>
</dbReference>
<protein>
    <recommendedName>
        <fullName evidence="6">DUF3828 domain-containing protein</fullName>
    </recommendedName>
</protein>
<dbReference type="RefSeq" id="WP_105333488.1">
    <property type="nucleotide sequence ID" value="NZ_PUHZ01000002.1"/>
</dbReference>
<dbReference type="EMBL" id="PUHZ01000002">
    <property type="protein sequence ID" value="PQO47959.1"/>
    <property type="molecule type" value="Genomic_DNA"/>
</dbReference>
<evidence type="ECO:0000313" key="2">
    <source>
        <dbReference type="EMBL" id="PQO35168.1"/>
    </source>
</evidence>
<evidence type="ECO:0000256" key="1">
    <source>
        <dbReference type="SAM" id="SignalP"/>
    </source>
</evidence>